<gene>
    <name evidence="3" type="ORF">I8J29_18310</name>
</gene>
<feature type="domain" description="SLH" evidence="2">
    <location>
        <begin position="279"/>
        <end position="342"/>
    </location>
</feature>
<feature type="chain" id="PRO_5046623144" evidence="1">
    <location>
        <begin position="27"/>
        <end position="467"/>
    </location>
</feature>
<accession>A0ABS3WCY5</accession>
<evidence type="ECO:0000313" key="3">
    <source>
        <dbReference type="EMBL" id="MBO7746167.1"/>
    </source>
</evidence>
<sequence length="467" mass="49635">MKKSFKMLTLTATAALSLTFASQSFAAAGFTDLGNDAAKDKIISLQERGLVKGVSAELFAPQASMTAAQGVQLIVNALDLNLDLVRFFKEPKASDYFQNAKDDAWYADAFIIAAVNNIGLPADLNPGKVLSREEFTHMLIHAMEASGKLPMVNPVVIDIKDGDQITVDYSGSIQRALSYGVIALDKDGQLKPKAAITRSESAEEIYNAIEYLKAHPGEVADGTLTAAQGADLIGGALGAKAELGEDVAPDAVLTREAFIDLLVRSVEKAGQLPLINPVVVDIKDQDQINVVYSGSIQRAIKYGIVQLNEDGTFGPKTEVTRSAALEAIDKATAYLKAHQAPAEANAPITAAQGADLIAKQFGIAVDLKSFDLNPDQKATREAFTHVLVQSLQKSGKLPMIKVAPVDIKDGDQLDALYSGSVQTALNLGIVKLDADGKFDPKAELTQAQAADEIANAVKALDKYPQAK</sequence>
<dbReference type="Proteomes" id="UP000670947">
    <property type="component" value="Unassembled WGS sequence"/>
</dbReference>
<keyword evidence="4" id="KW-1185">Reference proteome</keyword>
<evidence type="ECO:0000313" key="4">
    <source>
        <dbReference type="Proteomes" id="UP000670947"/>
    </source>
</evidence>
<organism evidence="3 4">
    <name type="scientific">Paenibacillus artemisiicola</name>
    <dbReference type="NCBI Taxonomy" id="1172618"/>
    <lineage>
        <taxon>Bacteria</taxon>
        <taxon>Bacillati</taxon>
        <taxon>Bacillota</taxon>
        <taxon>Bacilli</taxon>
        <taxon>Bacillales</taxon>
        <taxon>Paenibacillaceae</taxon>
        <taxon>Paenibacillus</taxon>
    </lineage>
</organism>
<feature type="domain" description="SLH" evidence="2">
    <location>
        <begin position="25"/>
        <end position="88"/>
    </location>
</feature>
<name>A0ABS3WCY5_9BACL</name>
<feature type="signal peptide" evidence="1">
    <location>
        <begin position="1"/>
        <end position="26"/>
    </location>
</feature>
<dbReference type="InterPro" id="IPR001119">
    <property type="entry name" value="SLH_dom"/>
</dbReference>
<dbReference type="Pfam" id="PF00395">
    <property type="entry name" value="SLH"/>
    <property type="match status" value="4"/>
</dbReference>
<comment type="caution">
    <text evidence="3">The sequence shown here is derived from an EMBL/GenBank/DDBJ whole genome shotgun (WGS) entry which is preliminary data.</text>
</comment>
<dbReference type="PROSITE" id="PS51272">
    <property type="entry name" value="SLH"/>
    <property type="match status" value="4"/>
</dbReference>
<dbReference type="EMBL" id="JAGGDJ010000015">
    <property type="protein sequence ID" value="MBO7746167.1"/>
    <property type="molecule type" value="Genomic_DNA"/>
</dbReference>
<reference evidence="3 4" key="1">
    <citation type="submission" date="2021-03" db="EMBL/GenBank/DDBJ databases">
        <title>Paenibacillus artemisicola MWE-103 whole genome sequence.</title>
        <authorList>
            <person name="Ham Y.J."/>
        </authorList>
    </citation>
    <scope>NUCLEOTIDE SEQUENCE [LARGE SCALE GENOMIC DNA]</scope>
    <source>
        <strain evidence="3 4">MWE-103</strain>
    </source>
</reference>
<evidence type="ECO:0000256" key="1">
    <source>
        <dbReference type="SAM" id="SignalP"/>
    </source>
</evidence>
<protein>
    <submittedName>
        <fullName evidence="3">S-layer homology domain-containing protein</fullName>
    </submittedName>
</protein>
<evidence type="ECO:0000259" key="2">
    <source>
        <dbReference type="PROSITE" id="PS51272"/>
    </source>
</evidence>
<keyword evidence="1" id="KW-0732">Signal</keyword>
<feature type="domain" description="SLH" evidence="2">
    <location>
        <begin position="404"/>
        <end position="467"/>
    </location>
</feature>
<dbReference type="RefSeq" id="WP_208848961.1">
    <property type="nucleotide sequence ID" value="NZ_JAGGDJ010000015.1"/>
</dbReference>
<proteinExistence type="predicted"/>
<feature type="domain" description="SLH" evidence="2">
    <location>
        <begin position="156"/>
        <end position="219"/>
    </location>
</feature>